<keyword evidence="3 8" id="KW-0963">Cytoplasm</keyword>
<dbReference type="EMBL" id="CADCVB010000218">
    <property type="protein sequence ID" value="CAA9449826.1"/>
    <property type="molecule type" value="Genomic_DNA"/>
</dbReference>
<dbReference type="GO" id="GO:0008652">
    <property type="term" value="P:amino acid biosynthetic process"/>
    <property type="evidence" value="ECO:0007669"/>
    <property type="project" value="UniProtKB-KW"/>
</dbReference>
<dbReference type="GO" id="GO:0005737">
    <property type="term" value="C:cytoplasm"/>
    <property type="evidence" value="ECO:0007669"/>
    <property type="project" value="UniProtKB-SubCell"/>
</dbReference>
<keyword evidence="4 8" id="KW-0028">Amino-acid biosynthesis</keyword>
<accession>A0A6J4QY08</accession>
<feature type="binding site" evidence="8">
    <location>
        <position position="28"/>
    </location>
    <ligand>
        <name>3-phosphoshikimate</name>
        <dbReference type="ChEBI" id="CHEBI:145989"/>
    </ligand>
</feature>
<dbReference type="InterPro" id="IPR001986">
    <property type="entry name" value="Enolpyruvate_Tfrase_dom"/>
</dbReference>
<organism evidence="10">
    <name type="scientific">uncultured Rubrobacteraceae bacterium</name>
    <dbReference type="NCBI Taxonomy" id="349277"/>
    <lineage>
        <taxon>Bacteria</taxon>
        <taxon>Bacillati</taxon>
        <taxon>Actinomycetota</taxon>
        <taxon>Rubrobacteria</taxon>
        <taxon>Rubrobacterales</taxon>
        <taxon>Rubrobacteraceae</taxon>
        <taxon>environmental samples</taxon>
    </lineage>
</organism>
<dbReference type="EC" id="2.5.1.19" evidence="8"/>
<dbReference type="PROSITE" id="PS00885">
    <property type="entry name" value="EPSP_SYNTHASE_2"/>
    <property type="match status" value="1"/>
</dbReference>
<evidence type="ECO:0000256" key="4">
    <source>
        <dbReference type="ARBA" id="ARBA00022605"/>
    </source>
</evidence>
<feature type="binding site" evidence="8">
    <location>
        <position position="27"/>
    </location>
    <ligand>
        <name>3-phosphoshikimate</name>
        <dbReference type="ChEBI" id="CHEBI:145989"/>
    </ligand>
</feature>
<dbReference type="FunFam" id="3.65.10.10:FF:000005">
    <property type="entry name" value="3-phosphoshikimate 1-carboxyvinyltransferase"/>
    <property type="match status" value="1"/>
</dbReference>
<dbReference type="HAMAP" id="MF_00210">
    <property type="entry name" value="EPSP_synth"/>
    <property type="match status" value="1"/>
</dbReference>
<protein>
    <recommendedName>
        <fullName evidence="8">3-phosphoshikimate 1-carboxyvinyltransferase</fullName>
        <ecNumber evidence="8">2.5.1.19</ecNumber>
    </recommendedName>
    <alternativeName>
        <fullName evidence="8">5-enolpyruvylshikimate-3-phosphate synthase</fullName>
        <shortName evidence="8">EPSP synthase</shortName>
        <shortName evidence="8">EPSPS</shortName>
    </alternativeName>
</protein>
<comment type="pathway">
    <text evidence="1 8">Metabolic intermediate biosynthesis; chorismate biosynthesis; chorismate from D-erythrose 4-phosphate and phosphoenolpyruvate: step 6/7.</text>
</comment>
<dbReference type="PANTHER" id="PTHR21090:SF5">
    <property type="entry name" value="PENTAFUNCTIONAL AROM POLYPEPTIDE"/>
    <property type="match status" value="1"/>
</dbReference>
<sequence length="445" mass="46674">MDSTARAATRVEPARALCGKLSVPPDKSISHRAALVALLSREPVTVRNYLPAEDTLATLEAVQTFGARVEHETHTARVIGIGLRDAPEPANVVDARNSGTLIRIILGIASGLGRFSCFTGDGSLRGRPMGRVVGPLREMGAELRGVAGGGRLPIAVLGNGGGLKGSEHVLPVASAQVKSCLLFAGLFADGIVGVTEPGRSRDHTERLLGACGVRVEVEEAGLGSRRVSVEPPDELRVPGQIEVPGDFSSAAFWVAAALVVPGSEVLICKVGLNPTRTRFLDILRRMGADIEIRGAGEDAIGEPVGELVVRHSPLEAALVGPEDVPGAVDELPLLALVGAFARGETVVRGAEELRVKETDRIRAVCEEFRKIGVEIEERPDGFVVVGDPERGIPGGRGNSRGDHRIGMGLAVAGLASKEGIEVEDIEAASVSYPGFLEDLGRLSCR</sequence>
<evidence type="ECO:0000313" key="10">
    <source>
        <dbReference type="EMBL" id="CAA9449826.1"/>
    </source>
</evidence>
<reference evidence="10" key="1">
    <citation type="submission" date="2020-02" db="EMBL/GenBank/DDBJ databases">
        <authorList>
            <person name="Meier V. D."/>
        </authorList>
    </citation>
    <scope>NUCLEOTIDE SEQUENCE</scope>
    <source>
        <strain evidence="10">AVDCRST_MAG78</strain>
    </source>
</reference>
<feature type="active site" description="Proton acceptor" evidence="8">
    <location>
        <position position="329"/>
    </location>
</feature>
<proteinExistence type="inferred from homology"/>
<dbReference type="InterPro" id="IPR013792">
    <property type="entry name" value="RNA3'P_cycl/enolpyr_Trfase_a/b"/>
</dbReference>
<keyword evidence="5 8" id="KW-0808">Transferase</keyword>
<comment type="catalytic activity">
    <reaction evidence="7">
        <text>3-phosphoshikimate + phosphoenolpyruvate = 5-O-(1-carboxyvinyl)-3-phosphoshikimate + phosphate</text>
        <dbReference type="Rhea" id="RHEA:21256"/>
        <dbReference type="ChEBI" id="CHEBI:43474"/>
        <dbReference type="ChEBI" id="CHEBI:57701"/>
        <dbReference type="ChEBI" id="CHEBI:58702"/>
        <dbReference type="ChEBI" id="CHEBI:145989"/>
        <dbReference type="EC" id="2.5.1.19"/>
    </reaction>
    <physiologicalReaction direction="left-to-right" evidence="7">
        <dbReference type="Rhea" id="RHEA:21257"/>
    </physiologicalReaction>
</comment>
<comment type="subcellular location">
    <subcellularLocation>
        <location evidence="8">Cytoplasm</location>
    </subcellularLocation>
</comment>
<feature type="binding site" evidence="8">
    <location>
        <position position="176"/>
    </location>
    <ligand>
        <name>phosphoenolpyruvate</name>
        <dbReference type="ChEBI" id="CHEBI:58702"/>
    </ligand>
</feature>
<evidence type="ECO:0000256" key="2">
    <source>
        <dbReference type="ARBA" id="ARBA00009948"/>
    </source>
</evidence>
<evidence type="ECO:0000256" key="8">
    <source>
        <dbReference type="HAMAP-Rule" id="MF_00210"/>
    </source>
</evidence>
<dbReference type="InterPro" id="IPR036968">
    <property type="entry name" value="Enolpyruvate_Tfrase_sf"/>
</dbReference>
<keyword evidence="6 8" id="KW-0057">Aromatic amino acid biosynthesis</keyword>
<comment type="subunit">
    <text evidence="8">Monomer.</text>
</comment>
<dbReference type="Pfam" id="PF00275">
    <property type="entry name" value="EPSP_synthase"/>
    <property type="match status" value="1"/>
</dbReference>
<dbReference type="UniPathway" id="UPA00053">
    <property type="reaction ID" value="UER00089"/>
</dbReference>
<evidence type="ECO:0000256" key="7">
    <source>
        <dbReference type="ARBA" id="ARBA00044633"/>
    </source>
</evidence>
<comment type="similarity">
    <text evidence="2 8">Belongs to the EPSP synthase family.</text>
</comment>
<feature type="binding site" evidence="8">
    <location>
        <position position="27"/>
    </location>
    <ligand>
        <name>phosphoenolpyruvate</name>
        <dbReference type="ChEBI" id="CHEBI:58702"/>
    </ligand>
</feature>
<dbReference type="PANTHER" id="PTHR21090">
    <property type="entry name" value="AROM/DEHYDROQUINATE SYNTHASE"/>
    <property type="match status" value="1"/>
</dbReference>
<feature type="binding site" evidence="8">
    <location>
        <position position="127"/>
    </location>
    <ligand>
        <name>phosphoenolpyruvate</name>
        <dbReference type="ChEBI" id="CHEBI:58702"/>
    </ligand>
</feature>
<feature type="binding site" evidence="8">
    <location>
        <position position="329"/>
    </location>
    <ligand>
        <name>3-phosphoshikimate</name>
        <dbReference type="ChEBI" id="CHEBI:145989"/>
    </ligand>
</feature>
<feature type="binding site" evidence="8">
    <location>
        <position position="356"/>
    </location>
    <ligand>
        <name>3-phosphoshikimate</name>
        <dbReference type="ChEBI" id="CHEBI:145989"/>
    </ligand>
</feature>
<dbReference type="GO" id="GO:0003866">
    <property type="term" value="F:3-phosphoshikimate 1-carboxyvinyltransferase activity"/>
    <property type="evidence" value="ECO:0007669"/>
    <property type="project" value="UniProtKB-UniRule"/>
</dbReference>
<evidence type="ECO:0000256" key="1">
    <source>
        <dbReference type="ARBA" id="ARBA00004811"/>
    </source>
</evidence>
<name>A0A6J4QY08_9ACTN</name>
<dbReference type="InterPro" id="IPR023193">
    <property type="entry name" value="EPSP_synthase_CS"/>
</dbReference>
<dbReference type="AlphaFoldDB" id="A0A6J4QY08"/>
<dbReference type="CDD" id="cd01556">
    <property type="entry name" value="EPSP_synthase"/>
    <property type="match status" value="1"/>
</dbReference>
<comment type="caution">
    <text evidence="8">Lacks conserved residue(s) required for the propagation of feature annotation.</text>
</comment>
<feature type="binding site" evidence="8">
    <location>
        <position position="99"/>
    </location>
    <ligand>
        <name>phosphoenolpyruvate</name>
        <dbReference type="ChEBI" id="CHEBI:58702"/>
    </ligand>
</feature>
<feature type="binding site" evidence="8">
    <location>
        <position position="404"/>
    </location>
    <ligand>
        <name>phosphoenolpyruvate</name>
        <dbReference type="ChEBI" id="CHEBI:58702"/>
    </ligand>
</feature>
<dbReference type="PIRSF" id="PIRSF000505">
    <property type="entry name" value="EPSPS"/>
    <property type="match status" value="1"/>
</dbReference>
<evidence type="ECO:0000256" key="5">
    <source>
        <dbReference type="ARBA" id="ARBA00022679"/>
    </source>
</evidence>
<evidence type="ECO:0000259" key="9">
    <source>
        <dbReference type="Pfam" id="PF00275"/>
    </source>
</evidence>
<feature type="domain" description="Enolpyruvate transferase" evidence="9">
    <location>
        <begin position="12"/>
        <end position="439"/>
    </location>
</feature>
<feature type="binding site" evidence="8">
    <location>
        <position position="32"/>
    </location>
    <ligand>
        <name>3-phosphoshikimate</name>
        <dbReference type="ChEBI" id="CHEBI:145989"/>
    </ligand>
</feature>
<dbReference type="InterPro" id="IPR006264">
    <property type="entry name" value="EPSP_synthase"/>
</dbReference>
<dbReference type="GO" id="GO:0009423">
    <property type="term" value="P:chorismate biosynthetic process"/>
    <property type="evidence" value="ECO:0007669"/>
    <property type="project" value="UniProtKB-UniRule"/>
</dbReference>
<evidence type="ECO:0000256" key="3">
    <source>
        <dbReference type="ARBA" id="ARBA00022490"/>
    </source>
</evidence>
<evidence type="ECO:0000256" key="6">
    <source>
        <dbReference type="ARBA" id="ARBA00023141"/>
    </source>
</evidence>
<dbReference type="SUPFAM" id="SSF55205">
    <property type="entry name" value="EPT/RTPC-like"/>
    <property type="match status" value="1"/>
</dbReference>
<feature type="binding site" evidence="8">
    <location>
        <position position="176"/>
    </location>
    <ligand>
        <name>3-phosphoshikimate</name>
        <dbReference type="ChEBI" id="CHEBI:145989"/>
    </ligand>
</feature>
<dbReference type="Gene3D" id="3.65.10.10">
    <property type="entry name" value="Enolpyruvate transferase domain"/>
    <property type="match status" value="2"/>
</dbReference>
<feature type="binding site" evidence="8">
    <location>
        <position position="174"/>
    </location>
    <ligand>
        <name>3-phosphoshikimate</name>
        <dbReference type="ChEBI" id="CHEBI:145989"/>
    </ligand>
</feature>
<gene>
    <name evidence="8" type="primary">aroA</name>
    <name evidence="10" type="ORF">AVDCRST_MAG78-3277</name>
</gene>
<dbReference type="NCBIfam" id="TIGR01356">
    <property type="entry name" value="aroA"/>
    <property type="match status" value="1"/>
</dbReference>
<comment type="function">
    <text evidence="8">Catalyzes the transfer of the enolpyruvyl moiety of phosphoenolpyruvate (PEP) to the 5-hydroxyl of shikimate-3-phosphate (S3P) to produce enolpyruvyl shikimate-3-phosphate and inorganic phosphate.</text>
</comment>
<feature type="binding site" evidence="8">
    <location>
        <position position="360"/>
    </location>
    <ligand>
        <name>phosphoenolpyruvate</name>
        <dbReference type="ChEBI" id="CHEBI:58702"/>
    </ligand>
</feature>
<dbReference type="GO" id="GO:0009073">
    <property type="term" value="P:aromatic amino acid family biosynthetic process"/>
    <property type="evidence" value="ECO:0007669"/>
    <property type="project" value="UniProtKB-KW"/>
</dbReference>